<dbReference type="Proteomes" id="UP000316614">
    <property type="component" value="Chromosome"/>
</dbReference>
<keyword evidence="3" id="KW-0378">Hydrolase</keyword>
<dbReference type="PANTHER" id="PTHR37326">
    <property type="entry name" value="BLL3975 PROTEIN"/>
    <property type="match status" value="1"/>
</dbReference>
<proteinExistence type="predicted"/>
<evidence type="ECO:0000256" key="4">
    <source>
        <dbReference type="ARBA" id="ARBA00022833"/>
    </source>
</evidence>
<gene>
    <name evidence="6" type="ORF">FKX85_16955</name>
</gene>
<accession>A0A514CLG2</accession>
<dbReference type="KEGG" id="echi:FKX85_16955"/>
<protein>
    <submittedName>
        <fullName evidence="6">Succinylglutamate desuccinylase</fullName>
    </submittedName>
</protein>
<feature type="domain" description="Succinylglutamate desuccinylase/Aspartoacylase catalytic" evidence="5">
    <location>
        <begin position="61"/>
        <end position="250"/>
    </location>
</feature>
<reference evidence="6 7" key="1">
    <citation type="submission" date="2019-06" db="EMBL/GenBank/DDBJ databases">
        <title>Echinicola alkalisoli sp. nov. isolated from saline soil.</title>
        <authorList>
            <person name="Sun J.-Q."/>
            <person name="Xu L."/>
        </authorList>
    </citation>
    <scope>NUCLEOTIDE SEQUENCE [LARGE SCALE GENOMIC DNA]</scope>
    <source>
        <strain evidence="6 7">LN3S3</strain>
    </source>
</reference>
<dbReference type="InterPro" id="IPR055438">
    <property type="entry name" value="AstE_AspA_cat"/>
</dbReference>
<dbReference type="Gene3D" id="3.40.630.10">
    <property type="entry name" value="Zn peptidases"/>
    <property type="match status" value="1"/>
</dbReference>
<evidence type="ECO:0000256" key="1">
    <source>
        <dbReference type="ARBA" id="ARBA00001947"/>
    </source>
</evidence>
<evidence type="ECO:0000256" key="3">
    <source>
        <dbReference type="ARBA" id="ARBA00022801"/>
    </source>
</evidence>
<dbReference type="Pfam" id="PF24827">
    <property type="entry name" value="AstE_AspA_cat"/>
    <property type="match status" value="1"/>
</dbReference>
<dbReference type="GO" id="GO:0046872">
    <property type="term" value="F:metal ion binding"/>
    <property type="evidence" value="ECO:0007669"/>
    <property type="project" value="UniProtKB-KW"/>
</dbReference>
<dbReference type="InterPro" id="IPR053138">
    <property type="entry name" value="N-alpha-Ac-DABA_deacetylase"/>
</dbReference>
<dbReference type="AlphaFoldDB" id="A0A514CLG2"/>
<dbReference type="EMBL" id="CP041253">
    <property type="protein sequence ID" value="QDH80638.1"/>
    <property type="molecule type" value="Genomic_DNA"/>
</dbReference>
<name>A0A514CLG2_9BACT</name>
<dbReference type="CDD" id="cd18174">
    <property type="entry name" value="M14_ASTE_ASPA_like"/>
    <property type="match status" value="1"/>
</dbReference>
<evidence type="ECO:0000259" key="5">
    <source>
        <dbReference type="Pfam" id="PF24827"/>
    </source>
</evidence>
<dbReference type="InterPro" id="IPR043795">
    <property type="entry name" value="N-alpha-Ac-DABA-like"/>
</dbReference>
<evidence type="ECO:0000313" key="6">
    <source>
        <dbReference type="EMBL" id="QDH80638.1"/>
    </source>
</evidence>
<dbReference type="PIRSF" id="PIRSF039012">
    <property type="entry name" value="ASP"/>
    <property type="match status" value="1"/>
</dbReference>
<dbReference type="SUPFAM" id="SSF53187">
    <property type="entry name" value="Zn-dependent exopeptidases"/>
    <property type="match status" value="1"/>
</dbReference>
<dbReference type="GO" id="GO:0016811">
    <property type="term" value="F:hydrolase activity, acting on carbon-nitrogen (but not peptide) bonds, in linear amides"/>
    <property type="evidence" value="ECO:0007669"/>
    <property type="project" value="InterPro"/>
</dbReference>
<keyword evidence="4" id="KW-0862">Zinc</keyword>
<dbReference type="GO" id="GO:0016788">
    <property type="term" value="F:hydrolase activity, acting on ester bonds"/>
    <property type="evidence" value="ECO:0007669"/>
    <property type="project" value="InterPro"/>
</dbReference>
<comment type="cofactor">
    <cofactor evidence="1">
        <name>Zn(2+)</name>
        <dbReference type="ChEBI" id="CHEBI:29105"/>
    </cofactor>
</comment>
<organism evidence="6 7">
    <name type="scientific">Echinicola soli</name>
    <dbReference type="NCBI Taxonomy" id="2591634"/>
    <lineage>
        <taxon>Bacteria</taxon>
        <taxon>Pseudomonadati</taxon>
        <taxon>Bacteroidota</taxon>
        <taxon>Cytophagia</taxon>
        <taxon>Cytophagales</taxon>
        <taxon>Cyclobacteriaceae</taxon>
        <taxon>Echinicola</taxon>
    </lineage>
</organism>
<sequence length="341" mass="37454">MINPKLFIRFFIPIVVCCMPGILHAQQIKDIPLGSRRDTVVYFGKEDSLAVTVIKGKHDGPVFSMVAGVHGFEYPPIMAVQELMQKIQPEKLHGTLVILPLANEAAFYGRSVFTNPVDGKNLNRVFPGKAEGTVTEQIAYWISQEVIPVSDVFLDIHGGDASEDLLPFVCYYNRTDKPEQVALAHQLTEAANFEYNVIYPYTLAPDAPSEYAFKEAVQQGKTALSIEAGKLGSVQPVMVEMISTGVMNMLTDMGMYPSEINSSVNQKWFEAQVYLKSPSTGLFYSKIKSGDKVTKGQVLGNITNIFGEKLEDISAPSSGIVLYKVGTPPVNKGETLFCIGK</sequence>
<keyword evidence="7" id="KW-1185">Reference proteome</keyword>
<dbReference type="PANTHER" id="PTHR37326:SF1">
    <property type="entry name" value="BLL3975 PROTEIN"/>
    <property type="match status" value="1"/>
</dbReference>
<evidence type="ECO:0000313" key="7">
    <source>
        <dbReference type="Proteomes" id="UP000316614"/>
    </source>
</evidence>
<dbReference type="OrthoDB" id="9782876at2"/>
<evidence type="ECO:0000256" key="2">
    <source>
        <dbReference type="ARBA" id="ARBA00022723"/>
    </source>
</evidence>
<keyword evidence="2" id="KW-0479">Metal-binding</keyword>